<sequence>MQTKYTSHTYRRAFLACFILFTAVFTSSLNAANALARQHASHSISYLQHKAQHLAVVSQLTQQDEHANHSLIHLVLQPQISKQPNLAFTKRNLLAHSIYIAAP</sequence>
<dbReference type="EMBL" id="NRJG01000096">
    <property type="protein sequence ID" value="RIY37092.1"/>
    <property type="molecule type" value="Genomic_DNA"/>
</dbReference>
<name>A0A3A1YG29_9GAMM</name>
<accession>A0A3A1YG29</accession>
<organism evidence="2 3">
    <name type="scientific">Psittacicella hinzii</name>
    <dbReference type="NCBI Taxonomy" id="2028575"/>
    <lineage>
        <taxon>Bacteria</taxon>
        <taxon>Pseudomonadati</taxon>
        <taxon>Pseudomonadota</taxon>
        <taxon>Gammaproteobacteria</taxon>
        <taxon>Pasteurellales</taxon>
        <taxon>Psittacicellaceae</taxon>
        <taxon>Psittacicella</taxon>
    </lineage>
</organism>
<comment type="caution">
    <text evidence="2">The sequence shown here is derived from an EMBL/GenBank/DDBJ whole genome shotgun (WGS) entry which is preliminary data.</text>
</comment>
<evidence type="ECO:0000313" key="2">
    <source>
        <dbReference type="EMBL" id="RIY37092.1"/>
    </source>
</evidence>
<keyword evidence="1" id="KW-0732">Signal</keyword>
<dbReference type="Proteomes" id="UP000265916">
    <property type="component" value="Unassembled WGS sequence"/>
</dbReference>
<feature type="signal peptide" evidence="1">
    <location>
        <begin position="1"/>
        <end position="31"/>
    </location>
</feature>
<dbReference type="AlphaFoldDB" id="A0A3A1YG29"/>
<keyword evidence="3" id="KW-1185">Reference proteome</keyword>
<gene>
    <name evidence="2" type="ORF">CKF58_05370</name>
</gene>
<evidence type="ECO:0000313" key="3">
    <source>
        <dbReference type="Proteomes" id="UP000265916"/>
    </source>
</evidence>
<protein>
    <submittedName>
        <fullName evidence="2">Uncharacterized protein</fullName>
    </submittedName>
</protein>
<proteinExistence type="predicted"/>
<reference evidence="2 3" key="1">
    <citation type="submission" date="2017-08" db="EMBL/GenBank/DDBJ databases">
        <title>Reclassification of Bisgaard taxon 37 and 44.</title>
        <authorList>
            <person name="Christensen H."/>
        </authorList>
    </citation>
    <scope>NUCLEOTIDE SEQUENCE [LARGE SCALE GENOMIC DNA]</scope>
    <source>
        <strain evidence="2 3">111</strain>
    </source>
</reference>
<dbReference type="RefSeq" id="WP_119531729.1">
    <property type="nucleotide sequence ID" value="NZ_JBHSSP010000032.1"/>
</dbReference>
<evidence type="ECO:0000256" key="1">
    <source>
        <dbReference type="SAM" id="SignalP"/>
    </source>
</evidence>
<feature type="chain" id="PRO_5017242100" evidence="1">
    <location>
        <begin position="32"/>
        <end position="103"/>
    </location>
</feature>